<reference evidence="1 2" key="1">
    <citation type="submission" date="2023-05" db="EMBL/GenBank/DDBJ databases">
        <title>[ruminococcus] sp. nov., isolated from a pig farm feces dump.</title>
        <authorList>
            <person name="Chang Y.-H."/>
        </authorList>
    </citation>
    <scope>NUCLEOTIDE SEQUENCE [LARGE SCALE GENOMIC DNA]</scope>
    <source>
        <strain evidence="1 2">YH-rum2234</strain>
    </source>
</reference>
<dbReference type="InterPro" id="IPR053842">
    <property type="entry name" value="NikA-like"/>
</dbReference>
<evidence type="ECO:0000313" key="2">
    <source>
        <dbReference type="Proteomes" id="UP001300383"/>
    </source>
</evidence>
<keyword evidence="2" id="KW-1185">Reference proteome</keyword>
<evidence type="ECO:0000313" key="1">
    <source>
        <dbReference type="EMBL" id="MDI9243190.1"/>
    </source>
</evidence>
<sequence length="125" mass="14513">MARPKKQLPPAKDHQLTIRFTEELYNVLTADAEAAGLPRTEYIRQLITNRKPVIRQEIVFNDPEILQIFRNLGHFGANLNQIARYLNQGGTMTNQMWKDIKDCIAEIYNIRDAVREMVGEYRGSH</sequence>
<name>A0AAP4F0E5_9FIRM</name>
<proteinExistence type="predicted"/>
<gene>
    <name evidence="1" type="primary">mobC</name>
    <name evidence="1" type="ORF">QJ036_12105</name>
</gene>
<dbReference type="AlphaFoldDB" id="A0AAP4F0E5"/>
<protein>
    <submittedName>
        <fullName evidence="1">Plasmid mobilization relaxosome protein MobC</fullName>
    </submittedName>
</protein>
<dbReference type="Pfam" id="PF21983">
    <property type="entry name" value="NikA-like"/>
    <property type="match status" value="1"/>
</dbReference>
<dbReference type="Proteomes" id="UP001300383">
    <property type="component" value="Unassembled WGS sequence"/>
</dbReference>
<accession>A0AAP4F0E5</accession>
<organism evidence="1 2">
    <name type="scientific">Fusibacillus kribbianus</name>
    <dbReference type="NCBI Taxonomy" id="3044208"/>
    <lineage>
        <taxon>Bacteria</taxon>
        <taxon>Bacillati</taxon>
        <taxon>Bacillota</taxon>
        <taxon>Clostridia</taxon>
        <taxon>Lachnospirales</taxon>
        <taxon>Lachnospiraceae</taxon>
        <taxon>Fusibacillus</taxon>
    </lineage>
</organism>
<comment type="caution">
    <text evidence="1">The sequence shown here is derived from an EMBL/GenBank/DDBJ whole genome shotgun (WGS) entry which is preliminary data.</text>
</comment>
<dbReference type="RefSeq" id="WP_283231618.1">
    <property type="nucleotide sequence ID" value="NZ_JASGBQ010000027.1"/>
</dbReference>
<dbReference type="EMBL" id="JASGBQ010000027">
    <property type="protein sequence ID" value="MDI9243190.1"/>
    <property type="molecule type" value="Genomic_DNA"/>
</dbReference>